<dbReference type="InterPro" id="IPR036907">
    <property type="entry name" value="5'-Nucleotdase_C_sf"/>
</dbReference>
<dbReference type="GO" id="GO:0009166">
    <property type="term" value="P:nucleotide catabolic process"/>
    <property type="evidence" value="ECO:0007669"/>
    <property type="project" value="InterPro"/>
</dbReference>
<evidence type="ECO:0000256" key="1">
    <source>
        <dbReference type="ARBA" id="ARBA00022729"/>
    </source>
</evidence>
<proteinExistence type="inferred from homology"/>
<feature type="domain" description="Calcineurin-like phosphoesterase" evidence="3">
    <location>
        <begin position="5"/>
        <end position="251"/>
    </location>
</feature>
<gene>
    <name evidence="5" type="ORF">F0L68_01250</name>
</gene>
<dbReference type="PANTHER" id="PTHR11575:SF24">
    <property type="entry name" value="5'-NUCLEOTIDASE"/>
    <property type="match status" value="1"/>
</dbReference>
<keyword evidence="2" id="KW-0378">Hydrolase</keyword>
<dbReference type="InterPro" id="IPR006179">
    <property type="entry name" value="5_nucleotidase/apyrase"/>
</dbReference>
<dbReference type="PRINTS" id="PR01607">
    <property type="entry name" value="APYRASEFAMLY"/>
</dbReference>
<dbReference type="PANTHER" id="PTHR11575">
    <property type="entry name" value="5'-NUCLEOTIDASE-RELATED"/>
    <property type="match status" value="1"/>
</dbReference>
<evidence type="ECO:0000313" key="5">
    <source>
        <dbReference type="EMBL" id="KAA2267218.1"/>
    </source>
</evidence>
<feature type="domain" description="5'-Nucleotidase C-terminal" evidence="4">
    <location>
        <begin position="329"/>
        <end position="488"/>
    </location>
</feature>
<evidence type="ECO:0000313" key="6">
    <source>
        <dbReference type="Proteomes" id="UP000323454"/>
    </source>
</evidence>
<evidence type="ECO:0000259" key="4">
    <source>
        <dbReference type="Pfam" id="PF02872"/>
    </source>
</evidence>
<dbReference type="SUPFAM" id="SSF55816">
    <property type="entry name" value="5'-nucleotidase (syn. UDP-sugar hydrolase), C-terminal domain"/>
    <property type="match status" value="1"/>
</dbReference>
<dbReference type="InterPro" id="IPR004843">
    <property type="entry name" value="Calcineurin-like_PHP"/>
</dbReference>
<dbReference type="GO" id="GO:0008768">
    <property type="term" value="F:UDP-sugar diphosphatase activity"/>
    <property type="evidence" value="ECO:0007669"/>
    <property type="project" value="TreeGrafter"/>
</dbReference>
<dbReference type="Pfam" id="PF00149">
    <property type="entry name" value="Metallophos"/>
    <property type="match status" value="1"/>
</dbReference>
<evidence type="ECO:0000259" key="3">
    <source>
        <dbReference type="Pfam" id="PF00149"/>
    </source>
</evidence>
<dbReference type="Proteomes" id="UP000323454">
    <property type="component" value="Unassembled WGS sequence"/>
</dbReference>
<keyword evidence="2" id="KW-0547">Nucleotide-binding</keyword>
<dbReference type="Pfam" id="PF02872">
    <property type="entry name" value="5_nucleotid_C"/>
    <property type="match status" value="1"/>
</dbReference>
<comment type="similarity">
    <text evidence="2">Belongs to the 5'-nucleotidase family.</text>
</comment>
<reference evidence="5 6" key="1">
    <citation type="submission" date="2019-09" db="EMBL/GenBank/DDBJ databases">
        <title>Goodfellowia gen. nov., a new genus of the Pseudonocardineae related to Actinoalloteichus, containing Goodfellowia coeruleoviolacea gen. nov., comb. nov. gen. nov., comb. nov.</title>
        <authorList>
            <person name="Labeda D."/>
        </authorList>
    </citation>
    <scope>NUCLEOTIDE SEQUENCE [LARGE SCALE GENOMIC DNA]</scope>
    <source>
        <strain evidence="5 6">AN110305</strain>
    </source>
</reference>
<dbReference type="GO" id="GO:0030288">
    <property type="term" value="C:outer membrane-bounded periplasmic space"/>
    <property type="evidence" value="ECO:0007669"/>
    <property type="project" value="TreeGrafter"/>
</dbReference>
<reference evidence="5 6" key="2">
    <citation type="submission" date="2019-09" db="EMBL/GenBank/DDBJ databases">
        <authorList>
            <person name="Jin C."/>
        </authorList>
    </citation>
    <scope>NUCLEOTIDE SEQUENCE [LARGE SCALE GENOMIC DNA]</scope>
    <source>
        <strain evidence="5 6">AN110305</strain>
    </source>
</reference>
<name>A0A5B2XTH3_9PSEU</name>
<dbReference type="Gene3D" id="3.60.21.10">
    <property type="match status" value="1"/>
</dbReference>
<dbReference type="Gene3D" id="3.90.780.10">
    <property type="entry name" value="5'-Nucleotidase, C-terminal domain"/>
    <property type="match status" value="1"/>
</dbReference>
<keyword evidence="1" id="KW-0732">Signal</keyword>
<evidence type="ECO:0000256" key="2">
    <source>
        <dbReference type="RuleBase" id="RU362119"/>
    </source>
</evidence>
<dbReference type="SUPFAM" id="SSF56300">
    <property type="entry name" value="Metallo-dependent phosphatases"/>
    <property type="match status" value="1"/>
</dbReference>
<keyword evidence="6" id="KW-1185">Reference proteome</keyword>
<comment type="caution">
    <text evidence="5">The sequence shown here is derived from an EMBL/GenBank/DDBJ whole genome shotgun (WGS) entry which is preliminary data.</text>
</comment>
<dbReference type="OrthoDB" id="1016457at2"/>
<dbReference type="AlphaFoldDB" id="A0A5B2XTH3"/>
<accession>A0A5B2XTH3</accession>
<dbReference type="GO" id="GO:0008253">
    <property type="term" value="F:5'-nucleotidase activity"/>
    <property type="evidence" value="ECO:0007669"/>
    <property type="project" value="TreeGrafter"/>
</dbReference>
<dbReference type="EMBL" id="VUOB01000001">
    <property type="protein sequence ID" value="KAA2267218.1"/>
    <property type="molecule type" value="Genomic_DNA"/>
</dbReference>
<sequence>MHLFGFNDFHGNLEPPVGSGGKLAGYDSGGAAYFATHLKRLAQKYPNSATLMAGDAVGASPLDSGLFYDEPSIKFYNQLCVSASSVGNHEFDKGIGELARKQTGGCPADGCDPGNLGEGAKYQYLAANVTDAAGKQPPALKPWIMLDLAGRKVGVIGVVTKSTPSIELADNIKGYTFGDEADAVNKYVPDVKKAGAQAIVVLVHEGGSQTVPKGSDADYNKCDNIDKITDGLAARMDSAVNVIISGHSHMPYVCKLHDKLITQASFYGKLITDITLTFNGDKVTSAEAVNRMVTRSVPEDPDAKKLVDFFKQAAGPKVNRVVGSIGGDITKTPLAGGDTALGDLIADSMLAATKDTAKGGAVAAFMNPGGVRADLTAKAGAGVQKQDGQVTYGELYTVQPFNNQVTTLDLTGQQILALLEQQWKNDLGPKVLDIAGITYAFKDAGEAGSKIVADSVKIGDQPLDAAKTYRVATNNFLAGGGDGFTTFTQAKNPSPGPIDVDVFEAYFKAAGSSPVAPLTTGRVTKQ</sequence>
<organism evidence="5 6">
    <name type="scientific">Solihabitans fulvus</name>
    <dbReference type="NCBI Taxonomy" id="1892852"/>
    <lineage>
        <taxon>Bacteria</taxon>
        <taxon>Bacillati</taxon>
        <taxon>Actinomycetota</taxon>
        <taxon>Actinomycetes</taxon>
        <taxon>Pseudonocardiales</taxon>
        <taxon>Pseudonocardiaceae</taxon>
        <taxon>Solihabitans</taxon>
    </lineage>
</organism>
<dbReference type="InterPro" id="IPR008334">
    <property type="entry name" value="5'-Nucleotdase_C"/>
</dbReference>
<dbReference type="InterPro" id="IPR029052">
    <property type="entry name" value="Metallo-depent_PP-like"/>
</dbReference>
<dbReference type="GO" id="GO:0000166">
    <property type="term" value="F:nucleotide binding"/>
    <property type="evidence" value="ECO:0007669"/>
    <property type="project" value="UniProtKB-KW"/>
</dbReference>
<protein>
    <submittedName>
        <fullName evidence="5">Bifunctional metallophosphatase/5'-nucleotidase</fullName>
    </submittedName>
</protein>